<protein>
    <submittedName>
        <fullName evidence="3">Uncharacterized protein</fullName>
    </submittedName>
</protein>
<name>A0A101M7Q9_PENFR</name>
<sequence>MVETRRNPMNRGKQPVAAMPNDEDTPEHMADAPEPKTPITEPMRSVDTDDKDKDNAGEGSSSLRERLIKTPSKERFQELARQYKRLEQENQKLKDEVTVLMAERVDIDDMMKDLKIERDEAIAYYEYAIRARDSLIY</sequence>
<feature type="compositionally biased region" description="Basic and acidic residues" evidence="2">
    <location>
        <begin position="44"/>
        <end position="56"/>
    </location>
</feature>
<dbReference type="AlphaFoldDB" id="A0A101M7Q9"/>
<dbReference type="EMBL" id="LLXE01000957">
    <property type="protein sequence ID" value="KUM55452.1"/>
    <property type="molecule type" value="Genomic_DNA"/>
</dbReference>
<accession>A0A101M7Q9</accession>
<evidence type="ECO:0000313" key="4">
    <source>
        <dbReference type="Proteomes" id="UP000055045"/>
    </source>
</evidence>
<proteinExistence type="predicted"/>
<comment type="caution">
    <text evidence="3">The sequence shown here is derived from an EMBL/GenBank/DDBJ whole genome shotgun (WGS) entry which is preliminary data.</text>
</comment>
<dbReference type="Proteomes" id="UP000055045">
    <property type="component" value="Unassembled WGS sequence"/>
</dbReference>
<evidence type="ECO:0000256" key="1">
    <source>
        <dbReference type="SAM" id="Coils"/>
    </source>
</evidence>
<evidence type="ECO:0000313" key="3">
    <source>
        <dbReference type="EMBL" id="KUM55452.1"/>
    </source>
</evidence>
<keyword evidence="4" id="KW-1185">Reference proteome</keyword>
<feature type="region of interest" description="Disordered" evidence="2">
    <location>
        <begin position="1"/>
        <end position="71"/>
    </location>
</feature>
<feature type="coiled-coil region" evidence="1">
    <location>
        <begin position="76"/>
        <end position="103"/>
    </location>
</feature>
<organism evidence="3 4">
    <name type="scientific">Penicillium freii</name>
    <dbReference type="NCBI Taxonomy" id="48697"/>
    <lineage>
        <taxon>Eukaryota</taxon>
        <taxon>Fungi</taxon>
        <taxon>Dikarya</taxon>
        <taxon>Ascomycota</taxon>
        <taxon>Pezizomycotina</taxon>
        <taxon>Eurotiomycetes</taxon>
        <taxon>Eurotiomycetidae</taxon>
        <taxon>Eurotiales</taxon>
        <taxon>Aspergillaceae</taxon>
        <taxon>Penicillium</taxon>
    </lineage>
</organism>
<gene>
    <name evidence="3" type="ORF">ACN42_g11823</name>
</gene>
<reference evidence="3 4" key="1">
    <citation type="submission" date="2015-10" db="EMBL/GenBank/DDBJ databases">
        <title>Genome sequencing of Penicillium freii.</title>
        <authorList>
            <person name="Nguyen H.D."/>
            <person name="Visagie C.M."/>
            <person name="Seifert K.A."/>
        </authorList>
    </citation>
    <scope>NUCLEOTIDE SEQUENCE [LARGE SCALE GENOMIC DNA]</scope>
    <source>
        <strain evidence="3 4">DAOM 242723</strain>
    </source>
</reference>
<evidence type="ECO:0000256" key="2">
    <source>
        <dbReference type="SAM" id="MobiDB-lite"/>
    </source>
</evidence>
<keyword evidence="1" id="KW-0175">Coiled coil</keyword>